<dbReference type="InterPro" id="IPR044801">
    <property type="entry name" value="Filamin"/>
</dbReference>
<dbReference type="GO" id="GO:0051015">
    <property type="term" value="F:actin filament binding"/>
    <property type="evidence" value="ECO:0007669"/>
    <property type="project" value="InterPro"/>
</dbReference>
<dbReference type="PROSITE" id="PS50194">
    <property type="entry name" value="FILAMIN_REPEAT"/>
    <property type="match status" value="2"/>
</dbReference>
<proteinExistence type="predicted"/>
<dbReference type="InterPro" id="IPR017868">
    <property type="entry name" value="Filamin/ABP280_repeat-like"/>
</dbReference>
<evidence type="ECO:0008006" key="6">
    <source>
        <dbReference type="Google" id="ProtNLM"/>
    </source>
</evidence>
<feature type="region of interest" description="Disordered" evidence="3">
    <location>
        <begin position="1625"/>
        <end position="1653"/>
    </location>
</feature>
<dbReference type="EMBL" id="LVLJ01000435">
    <property type="protein sequence ID" value="OAE34240.1"/>
    <property type="molecule type" value="Genomic_DNA"/>
</dbReference>
<dbReference type="Pfam" id="PF00630">
    <property type="entry name" value="Filamin"/>
    <property type="match status" value="1"/>
</dbReference>
<feature type="compositionally biased region" description="Pro residues" evidence="3">
    <location>
        <begin position="3732"/>
        <end position="3753"/>
    </location>
</feature>
<dbReference type="PANTHER" id="PTHR38537:SF15">
    <property type="entry name" value="FILAMIN"/>
    <property type="match status" value="1"/>
</dbReference>
<dbReference type="SUPFAM" id="SSF81296">
    <property type="entry name" value="E set domains"/>
    <property type="match status" value="5"/>
</dbReference>
<evidence type="ECO:0000256" key="2">
    <source>
        <dbReference type="PROSITE-ProRule" id="PRU00087"/>
    </source>
</evidence>
<name>A0A176WM59_MARPO</name>
<keyword evidence="5" id="KW-1185">Reference proteome</keyword>
<accession>A0A176WM59</accession>
<evidence type="ECO:0000313" key="4">
    <source>
        <dbReference type="EMBL" id="OAE34240.1"/>
    </source>
</evidence>
<dbReference type="SMART" id="SM00557">
    <property type="entry name" value="IG_FLMN"/>
    <property type="match status" value="3"/>
</dbReference>
<dbReference type="InterPro" id="IPR001298">
    <property type="entry name" value="Filamin/ABP280_rpt"/>
</dbReference>
<feature type="repeat" description="Filamin" evidence="2">
    <location>
        <begin position="865"/>
        <end position="983"/>
    </location>
</feature>
<dbReference type="InterPro" id="IPR014756">
    <property type="entry name" value="Ig_E-set"/>
</dbReference>
<evidence type="ECO:0000256" key="3">
    <source>
        <dbReference type="SAM" id="MobiDB-lite"/>
    </source>
</evidence>
<feature type="region of interest" description="Disordered" evidence="3">
    <location>
        <begin position="3729"/>
        <end position="3812"/>
    </location>
</feature>
<dbReference type="Gene3D" id="2.60.40.10">
    <property type="entry name" value="Immunoglobulins"/>
    <property type="match status" value="6"/>
</dbReference>
<organism evidence="4 5">
    <name type="scientific">Marchantia polymorpha subsp. ruderalis</name>
    <dbReference type="NCBI Taxonomy" id="1480154"/>
    <lineage>
        <taxon>Eukaryota</taxon>
        <taxon>Viridiplantae</taxon>
        <taxon>Streptophyta</taxon>
        <taxon>Embryophyta</taxon>
        <taxon>Marchantiophyta</taxon>
        <taxon>Marchantiopsida</taxon>
        <taxon>Marchantiidae</taxon>
        <taxon>Marchantiales</taxon>
        <taxon>Marchantiaceae</taxon>
        <taxon>Marchantia</taxon>
    </lineage>
</organism>
<evidence type="ECO:0000313" key="5">
    <source>
        <dbReference type="Proteomes" id="UP000077202"/>
    </source>
</evidence>
<protein>
    <recommendedName>
        <fullName evidence="6">PKD/REJ-like domain-containing protein</fullName>
    </recommendedName>
</protein>
<feature type="repeat" description="Filamin" evidence="2">
    <location>
        <begin position="2328"/>
        <end position="2443"/>
    </location>
</feature>
<evidence type="ECO:0000256" key="1">
    <source>
        <dbReference type="ARBA" id="ARBA00022737"/>
    </source>
</evidence>
<reference evidence="4" key="1">
    <citation type="submission" date="2016-03" db="EMBL/GenBank/DDBJ databases">
        <title>Mechanisms controlling the formation of the plant cell surface in tip-growing cells are functionally conserved among land plants.</title>
        <authorList>
            <person name="Honkanen S."/>
            <person name="Jones V.A."/>
            <person name="Morieri G."/>
            <person name="Champion C."/>
            <person name="Hetherington A.J."/>
            <person name="Kelly S."/>
            <person name="Saint-Marcoux D."/>
            <person name="Proust H."/>
            <person name="Prescott H."/>
            <person name="Dolan L."/>
        </authorList>
    </citation>
    <scope>NUCLEOTIDE SEQUENCE [LARGE SCALE GENOMIC DNA]</scope>
    <source>
        <tissue evidence="4">Whole gametophyte</tissue>
    </source>
</reference>
<gene>
    <name evidence="4" type="ORF">AXG93_4605s1010</name>
</gene>
<dbReference type="InterPro" id="IPR013783">
    <property type="entry name" value="Ig-like_fold"/>
</dbReference>
<dbReference type="Proteomes" id="UP000077202">
    <property type="component" value="Unassembled WGS sequence"/>
</dbReference>
<feature type="compositionally biased region" description="Pro residues" evidence="3">
    <location>
        <begin position="1639"/>
        <end position="1651"/>
    </location>
</feature>
<comment type="caution">
    <text evidence="4">The sequence shown here is derived from an EMBL/GenBank/DDBJ whole genome shotgun (WGS) entry which is preliminary data.</text>
</comment>
<dbReference type="GO" id="GO:0030036">
    <property type="term" value="P:actin cytoskeleton organization"/>
    <property type="evidence" value="ECO:0007669"/>
    <property type="project" value="InterPro"/>
</dbReference>
<keyword evidence="1" id="KW-0677">Repeat</keyword>
<dbReference type="PANTHER" id="PTHR38537">
    <property type="entry name" value="JITTERBUG, ISOFORM N"/>
    <property type="match status" value="1"/>
</dbReference>
<sequence>MRFSELLPYRNDFMRFQEVTGNHFPVNCKAIVQLLSIDYTALDDKGITRKNNRIQGAQAVELAMSLLVTSLVLQLLQVSTASTYDEYVDRYDRRRWMQDNWKMYEDSSDNKPMETEYISASAWRQLAAGGTSNWSVDVSDTGLGAAVQVVYMGIPAKLDADISATLTGPGANKTEKLTAVGNGGYSAYLSAGIPGEYKVVLTEGGAALGDPEYIVHVAGPPSPFTSVVAPCATPVDTGSPCMITVTAKDAADVVRGSVGKLCPFKILIWDDKGEYYSPNSITGPVKGDGICNITFIPLRSRVYTAKVTIGGMTLVTSGLFNFTAAPSATAEANFLVESPDKLADGTYAVGSVLFNVRSKDPAYKAIHGFTINVESPNMSFVRSCLDIRSSPDCSFLMNVTRPFLFDISVLLDNTTKLASSITGAQFSAAFVVGENCRMSVTGNVTNIVSGSNSPPFDISLADDWANPAENYSSGDLNSMLVVDLIATKMPSCYLHNVAINAAGTPVGIFTATFSNLTCAGNYTVRAWFGYTNNIIEGSGLDLSVVAGPEVAAASVVWANETMFTAGGTVGIATFVADQWGNPVLSADVSITLENTDKTISTNYTAFLNDDHFQAVIGGGVTVAGLYDLAVLVGGTSLLTSQINCTAGSLDATNSNFTLAANFTAGVLNNFTLALVDGYANPIGKSRGPLMRTSAGAVHTNGSAAAWVTVSGNDTSLLELSMRVDVAGPYQIKIPYNMITEGSTDIVTDVIVYPGPIDGARSSITGPAMGGGVAGTNFTVYIIPRDAYGNLLSPNAADLALLEVVVTVTDRENNPPTPVTTEALSIDSTNGWYVSQFNATVSGTCKFQVTQTATKTVGLAEFNIRAASLSGAKTVLSGMGLKGSVVNQPAIFFINAKDGFGNAMDDLGSAPVEFVARLCKTEAICVNETCTDDCSAAGRIAVRDRHIYGGMYAVTWSAPSVGKYSISLTSGNENVTGSPVTPLTVVTLAERGPPVAAEALVCNGLIFKAWCPGYFGTVAGVKARFSVALADADQNFVASSGTALSVALAPPDPTAVTEIIDSNDGYYTIVYTITKIPEPPAPVELSVSLGTAEITKASVNITPAWTSSEKSTIDPMFTALIVAGGNLFTAITPKDPYGNLQAYGLSYPTSNDRFTFTAIRETGERLHGTVTWNETTLVWDAYMRLTWSGIYFVAVELNDVLLGTTGASATITVNPSTPTIENSVLLQPWLPPVRSMETGFFEVPGLADKFGNRIVKDLSFTANATDIADSAATLIPFLCSLTNTTYALATCTYSLNKTGTYNVSYGASGLVAYTAIQVLPGAASDLSTVEGSATTNCTVGHLSVLTINCIDAMQNNCSHPETAFKAVLTLLPGAGTTIVNSTVLPVVADVWGNEFGTFASYIVKEVGNWTLNVTLQDGRNITGSPFSVLCTHAVSTPRISFAYVVDPPRKLDNLGKVSMVAGSVVELGVMILDANGNRQQASVVGDTLKVTFEPEDPLLQNTGVYLSEVVDNMDATHSFKVSASKVGTYADSVLTPINYILKVNCTTADEPSLVDQGIGGAPFTFTVLPGPISVYSTSVQLVKSNPETTGLTSTFRVVTQDAFGNVAAYNQTLNVTVVVSKWEPLVEEENPNESPEPSTVTPPPPPAPPPPKAFGRRLLQVIPAQTIFPQDSGGYTITPVVVNNFDGTYSFTFSVTQAGAYNISVFVDSELVGSGSSTIENFMVEAGNPDFSRLQPVSETLGKNSTALNCTTPGNITIAVADMFGNPVVLPAAQAEKYIANITANIQLRKRQINAFMIFEDKDSNVTLDAWVVGATDGSITSKYTPTSSGDVAFYMWYGDTVTGIKYLSAMTPVSGTILSGPADPTTVRAYGGGLIAGLTTTCDAYMWCDYRNNTIHIEVFDANKNVLTYTELENACYEVYVEYNFTDPLLIMPGGAVIAPDMATCLIKYTVNYTTLPNQKVSFNISYAGKLLTGSPWTVGVRVAAGDVSLAKSFLWGDLGGVIEAGKVGKIYAQLSDKDGIWLCISPMEGNEYVQLIAYNQTEGVIAPQLASFDNGDGTFLLTYTTASTGTFGYQPVIGYNLRPFGPVIVIRVVASETVVATTSVSVISTNVTVYRAGYDALLVEVQPIDQFSNLQDYYFASPDIFRAKIQQPDGTIAYQVLDRIETESQYGVPYHKWLLKYYPEQAPRRSTALYIIEIVWSNGTVEELVPQVPIKIYAMPGPPEPSFVKVVGQGASKAIIGTLSSFVVTLYDKLDNQVTKLDDIQQYNITMVVNDLSEEIVSTTSCTVNAAPPGGLCTYTIYQAGTYAFDIWADNRLLLQQSVTAQEPSIYAPNSRAFGDGVGTTDNPVVVGIEAEFMIEAYDSLNNPLVASSLSNVTTTFDVAGYNLVSTGVIRPSPGYPLRLKGTNRVLVRYMVYKSGPYVVNVRRAGAHIMGSPYYVTVYPGEISSMSTVDAETLSLCKSGQSHAVTVTARDKEGNIRTHMEDALTIIKSDQPESTLISIYSYRAQVWSGMIPVAPGPPDAKQFMVGAFCLVSAGEYTIVAEFNSSTFYTEAIWVFPGPPDAQSTSVTFTSLSVDAEVRRATFMAKTITFDDNRYTVTFIPLYAGAMKVIAGPPLATRITFFLRLRDSMDNLIETEPPAPLTVTFTPAVATDFAQTIIALTSGLLMTNGTTGNYSAARSVITTEDGMEIDNQPRDTSGFPISTPPANSPKVPVYVVRITATPTQVITSDPTNYEATFEVSSDEARDYLVVVRSSDSTHELPNSGFTLELIAQSKDAYDNVQIYSLQNADIYVATLTAGTTTQAVGVSINFQSTYRITLQVASYGILVIASTLYLRGTEITPWYLDPMISGQEAYFDIIPVDAYQNVINSVNATQQIFAALAVKIPGTVDPVTFETSPDSYNFIEVAQLQPGMLSQGLHAVVMPKKVGSYIVVAANSPGRIGGDMTDGIIELATVDILPGDVDITRSFATLERSYPGGATIAFRITGLDSYNNLVPALPDVSTEPYYNVEVTAAVCSAEEEELWELASGNSTTPCPPSYTCDALFTPHGYGDINITITWDGLDAIEHKVDVTSRGAPTVITALMDDTAGSILVTFDGVSDAGLRSMRGMRDGPERCEMLLDNTTYLKLGSNPACGFKDAQTMYIQLGYNASIMPAGAPTPDYITLSREGVFAERETYGAGGRPMTFSYHAKGTGDLYKLSVLGSILESLPNNTMRATASVTISVSPTPVPILHIPGSAELYDLESGTCYDTDTKLGNTGQQLNIAGNQLAVGQYSTAQAAVQVKSSPIVAFIKGGDRAINASQDLILEVVAYDPDNLNFGSIIKIPANTLLNGTVYNYTVVIAYGADLHLGVYASSQRLLWELDPVVVLEGTIKIPPGGTATLSTNSKKNSAGKTPLSTANAVKDFVLLGGKVTIHVYVCDAGVPRVHSSDAPPGAKFSLPTFKSMNSQSSTCMGSNRNLACVFAKLLGRAGNANNFTTVRALLDLYLRDLRLVAEFGVNVGMQNGRPYDPCYIDAGNAFVQAVNQRCYKEVKFSFHQIETLNKASTIPNLVARLMVSEAGFVGPRVIKRKFFKAAAIKFAMSADVYDGPNNASGTLLDLRFDITSVKPGGVPIGVAMSCFAKSPLLPDFLDEVKRTVAFKSLVSVCDVSFTGHTDGDWGMTTIRGSWQKLSKVGKKDSYLPMMVPPDANYTGGLKNVLAMPNMAKFDFVRAQSRIILIKVKGNNITLSPPPPPPPPAPLTPPPPTPPPEAANITSLKVSPRYGTPPMETDTSPRRFKSSQSSSSRGWRYDDVRPQSMRRSGKRRSWTKIGPQSLNRSFAARFWYRLVGRS</sequence>